<name>A0A8T0UAE8_PANVG</name>
<dbReference type="Proteomes" id="UP000823388">
    <property type="component" value="Chromosome 3N"/>
</dbReference>
<evidence type="ECO:0000313" key="4">
    <source>
        <dbReference type="Proteomes" id="UP000823388"/>
    </source>
</evidence>
<dbReference type="GO" id="GO:0071944">
    <property type="term" value="C:cell periphery"/>
    <property type="evidence" value="ECO:0007669"/>
    <property type="project" value="TreeGrafter"/>
</dbReference>
<organism evidence="3 4">
    <name type="scientific">Panicum virgatum</name>
    <name type="common">Blackwell switchgrass</name>
    <dbReference type="NCBI Taxonomy" id="38727"/>
    <lineage>
        <taxon>Eukaryota</taxon>
        <taxon>Viridiplantae</taxon>
        <taxon>Streptophyta</taxon>
        <taxon>Embryophyta</taxon>
        <taxon>Tracheophyta</taxon>
        <taxon>Spermatophyta</taxon>
        <taxon>Magnoliopsida</taxon>
        <taxon>Liliopsida</taxon>
        <taxon>Poales</taxon>
        <taxon>Poaceae</taxon>
        <taxon>PACMAD clade</taxon>
        <taxon>Panicoideae</taxon>
        <taxon>Panicodae</taxon>
        <taxon>Paniceae</taxon>
        <taxon>Panicinae</taxon>
        <taxon>Panicum</taxon>
        <taxon>Panicum sect. Hiantes</taxon>
    </lineage>
</organism>
<dbReference type="PANTHER" id="PTHR33470:SF8">
    <property type="entry name" value="OS05G0531200 PROTEIN"/>
    <property type="match status" value="1"/>
</dbReference>
<keyword evidence="4" id="KW-1185">Reference proteome</keyword>
<proteinExistence type="predicted"/>
<evidence type="ECO:0008006" key="5">
    <source>
        <dbReference type="Google" id="ProtNLM"/>
    </source>
</evidence>
<dbReference type="OrthoDB" id="665669at2759"/>
<gene>
    <name evidence="3" type="ORF">PVAP13_3NG258090</name>
</gene>
<evidence type="ECO:0000256" key="2">
    <source>
        <dbReference type="SAM" id="SignalP"/>
    </source>
</evidence>
<feature type="signal peptide" evidence="2">
    <location>
        <begin position="1"/>
        <end position="31"/>
    </location>
</feature>
<reference evidence="3" key="1">
    <citation type="submission" date="2020-05" db="EMBL/GenBank/DDBJ databases">
        <title>WGS assembly of Panicum virgatum.</title>
        <authorList>
            <person name="Lovell J.T."/>
            <person name="Jenkins J."/>
            <person name="Shu S."/>
            <person name="Juenger T.E."/>
            <person name="Schmutz J."/>
        </authorList>
    </citation>
    <scope>NUCLEOTIDE SEQUENCE</scope>
    <source>
        <strain evidence="3">AP13</strain>
    </source>
</reference>
<dbReference type="Pfam" id="PF01190">
    <property type="entry name" value="Pollen_Ole_e_1"/>
    <property type="match status" value="1"/>
</dbReference>
<keyword evidence="1 2" id="KW-0732">Signal</keyword>
<dbReference type="EMBL" id="CM029042">
    <property type="protein sequence ID" value="KAG2617953.1"/>
    <property type="molecule type" value="Genomic_DNA"/>
</dbReference>
<protein>
    <recommendedName>
        <fullName evidence="5">Pistil-specific extensin-like protein</fullName>
    </recommendedName>
</protein>
<accession>A0A8T0UAE8</accession>
<dbReference type="AlphaFoldDB" id="A0A8T0UAE8"/>
<evidence type="ECO:0000256" key="1">
    <source>
        <dbReference type="ARBA" id="ARBA00022729"/>
    </source>
</evidence>
<comment type="caution">
    <text evidence="3">The sequence shown here is derived from an EMBL/GenBank/DDBJ whole genome shotgun (WGS) entry which is preliminary data.</text>
</comment>
<feature type="chain" id="PRO_5035897154" description="Pistil-specific extensin-like protein" evidence="2">
    <location>
        <begin position="32"/>
        <end position="203"/>
    </location>
</feature>
<dbReference type="PANTHER" id="PTHR33470">
    <property type="entry name" value="OS01G0164075 PROTEIN"/>
    <property type="match status" value="1"/>
</dbReference>
<evidence type="ECO:0000313" key="3">
    <source>
        <dbReference type="EMBL" id="KAG2617953.1"/>
    </source>
</evidence>
<sequence length="203" mass="21301">MAASLKFNGAVLATVAVVVCFLAAVLPSSHASTAVVDKPAANYKPAAPAPAPPASSYTPPLPPVQPVVVVHGVIYCKSCKLRGYNSGMDASPLPNATVSLVCYGDEDSGYRVLNQTSTAADRNGYFIVMVYDVDMFDRHTCRLYLRSSPTPLCARPSVPSNPKLGLTLVRDRAATAPRGARGVYHARTALMYAPGAGGSCPPY</sequence>